<feature type="domain" description="HTH merR-type" evidence="1">
    <location>
        <begin position="7"/>
        <end position="53"/>
    </location>
</feature>
<proteinExistence type="predicted"/>
<dbReference type="GO" id="GO:0006355">
    <property type="term" value="P:regulation of DNA-templated transcription"/>
    <property type="evidence" value="ECO:0007669"/>
    <property type="project" value="InterPro"/>
</dbReference>
<dbReference type="Proteomes" id="UP000230431">
    <property type="component" value="Unassembled WGS sequence"/>
</dbReference>
<accession>A0A2H0RHZ3</accession>
<sequence length="71" mass="8167">MKKGFVTIKSAADIVGVSVETLRNWDKNGKLTIKRDPRNNYRLYSISQIQKLATEHKIKLAKKPNRAKLKD</sequence>
<organism evidence="2 3">
    <name type="scientific">Candidatus Vogelbacteria bacterium CG10_big_fil_rev_8_21_14_0_10_49_38</name>
    <dbReference type="NCBI Taxonomy" id="1975043"/>
    <lineage>
        <taxon>Bacteria</taxon>
        <taxon>Candidatus Vogeliibacteriota</taxon>
    </lineage>
</organism>
<protein>
    <recommendedName>
        <fullName evidence="1">HTH merR-type domain-containing protein</fullName>
    </recommendedName>
</protein>
<name>A0A2H0RHZ3_9BACT</name>
<dbReference type="AlphaFoldDB" id="A0A2H0RHZ3"/>
<dbReference type="Pfam" id="PF00376">
    <property type="entry name" value="MerR"/>
    <property type="match status" value="1"/>
</dbReference>
<dbReference type="Gene3D" id="1.10.1660.10">
    <property type="match status" value="1"/>
</dbReference>
<dbReference type="SUPFAM" id="SSF46955">
    <property type="entry name" value="Putative DNA-binding domain"/>
    <property type="match status" value="1"/>
</dbReference>
<evidence type="ECO:0000313" key="3">
    <source>
        <dbReference type="Proteomes" id="UP000230431"/>
    </source>
</evidence>
<gene>
    <name evidence="2" type="ORF">COV08_01120</name>
</gene>
<comment type="caution">
    <text evidence="2">The sequence shown here is derived from an EMBL/GenBank/DDBJ whole genome shotgun (WGS) entry which is preliminary data.</text>
</comment>
<reference evidence="2 3" key="1">
    <citation type="submission" date="2017-09" db="EMBL/GenBank/DDBJ databases">
        <title>Depth-based differentiation of microbial function through sediment-hosted aquifers and enrichment of novel symbionts in the deep terrestrial subsurface.</title>
        <authorList>
            <person name="Probst A.J."/>
            <person name="Ladd B."/>
            <person name="Jarett J.K."/>
            <person name="Geller-Mcgrath D.E."/>
            <person name="Sieber C.M."/>
            <person name="Emerson J.B."/>
            <person name="Anantharaman K."/>
            <person name="Thomas B.C."/>
            <person name="Malmstrom R."/>
            <person name="Stieglmeier M."/>
            <person name="Klingl A."/>
            <person name="Woyke T."/>
            <person name="Ryan C.M."/>
            <person name="Banfield J.F."/>
        </authorList>
    </citation>
    <scope>NUCLEOTIDE SEQUENCE [LARGE SCALE GENOMIC DNA]</scope>
    <source>
        <strain evidence="2">CG10_big_fil_rev_8_21_14_0_10_49_38</strain>
    </source>
</reference>
<evidence type="ECO:0000259" key="1">
    <source>
        <dbReference type="PROSITE" id="PS50937"/>
    </source>
</evidence>
<dbReference type="EMBL" id="PCYK01000007">
    <property type="protein sequence ID" value="PIR46171.1"/>
    <property type="molecule type" value="Genomic_DNA"/>
</dbReference>
<evidence type="ECO:0000313" key="2">
    <source>
        <dbReference type="EMBL" id="PIR46171.1"/>
    </source>
</evidence>
<dbReference type="PROSITE" id="PS50937">
    <property type="entry name" value="HTH_MERR_2"/>
    <property type="match status" value="1"/>
</dbReference>
<dbReference type="GO" id="GO:0003677">
    <property type="term" value="F:DNA binding"/>
    <property type="evidence" value="ECO:0007669"/>
    <property type="project" value="InterPro"/>
</dbReference>
<dbReference type="InterPro" id="IPR009061">
    <property type="entry name" value="DNA-bd_dom_put_sf"/>
</dbReference>
<dbReference type="CDD" id="cd04761">
    <property type="entry name" value="HTH_MerR-SF"/>
    <property type="match status" value="1"/>
</dbReference>
<dbReference type="InterPro" id="IPR000551">
    <property type="entry name" value="MerR-type_HTH_dom"/>
</dbReference>